<feature type="domain" description="UspA" evidence="1">
    <location>
        <begin position="134"/>
        <end position="260"/>
    </location>
</feature>
<accession>A0ABN2E8D2</accession>
<comment type="caution">
    <text evidence="2">The sequence shown here is derived from an EMBL/GenBank/DDBJ whole genome shotgun (WGS) entry which is preliminary data.</text>
</comment>
<dbReference type="RefSeq" id="WP_344196146.1">
    <property type="nucleotide sequence ID" value="NZ_BAAAND010000008.1"/>
</dbReference>
<proteinExistence type="predicted"/>
<gene>
    <name evidence="2" type="ORF">GCM10009742_53730</name>
</gene>
<evidence type="ECO:0000313" key="3">
    <source>
        <dbReference type="Proteomes" id="UP001500190"/>
    </source>
</evidence>
<dbReference type="InterPro" id="IPR006016">
    <property type="entry name" value="UspA"/>
</dbReference>
<dbReference type="Gene3D" id="3.40.50.620">
    <property type="entry name" value="HUPs"/>
    <property type="match status" value="2"/>
</dbReference>
<dbReference type="SUPFAM" id="SSF52402">
    <property type="entry name" value="Adenine nucleotide alpha hydrolases-like"/>
    <property type="match status" value="2"/>
</dbReference>
<keyword evidence="3" id="KW-1185">Reference proteome</keyword>
<reference evidence="2 3" key="1">
    <citation type="journal article" date="2019" name="Int. J. Syst. Evol. Microbiol.">
        <title>The Global Catalogue of Microorganisms (GCM) 10K type strain sequencing project: providing services to taxonomists for standard genome sequencing and annotation.</title>
        <authorList>
            <consortium name="The Broad Institute Genomics Platform"/>
            <consortium name="The Broad Institute Genome Sequencing Center for Infectious Disease"/>
            <person name="Wu L."/>
            <person name="Ma J."/>
        </authorList>
    </citation>
    <scope>NUCLEOTIDE SEQUENCE [LARGE SCALE GENOMIC DNA]</scope>
    <source>
        <strain evidence="2 3">JCM 14304</strain>
    </source>
</reference>
<name>A0ABN2E8D2_9ACTN</name>
<dbReference type="Proteomes" id="UP001500190">
    <property type="component" value="Unassembled WGS sequence"/>
</dbReference>
<protein>
    <submittedName>
        <fullName evidence="2">Universal stress protein</fullName>
    </submittedName>
</protein>
<dbReference type="Pfam" id="PF00582">
    <property type="entry name" value="Usp"/>
    <property type="match status" value="1"/>
</dbReference>
<evidence type="ECO:0000259" key="1">
    <source>
        <dbReference type="Pfam" id="PF00582"/>
    </source>
</evidence>
<dbReference type="EMBL" id="BAAAND010000008">
    <property type="protein sequence ID" value="GAA1599273.1"/>
    <property type="molecule type" value="Genomic_DNA"/>
</dbReference>
<organism evidence="2 3">
    <name type="scientific">Kribbella karoonensis</name>
    <dbReference type="NCBI Taxonomy" id="324851"/>
    <lineage>
        <taxon>Bacteria</taxon>
        <taxon>Bacillati</taxon>
        <taxon>Actinomycetota</taxon>
        <taxon>Actinomycetes</taxon>
        <taxon>Propionibacteriales</taxon>
        <taxon>Kribbellaceae</taxon>
        <taxon>Kribbella</taxon>
    </lineage>
</organism>
<evidence type="ECO:0000313" key="2">
    <source>
        <dbReference type="EMBL" id="GAA1599273.1"/>
    </source>
</evidence>
<dbReference type="InterPro" id="IPR014729">
    <property type="entry name" value="Rossmann-like_a/b/a_fold"/>
</dbReference>
<sequence length="280" mass="29221">MTAWNRHGPVVVEVDATPCVVDFACTEAQRIGAELVLVAPYSRSDPEPADAAVQAAMDRVRRRGAQATVVTEEGARLRVLADAARGARMLVVGRSRSRGPDRLVQAQGNLTLAARAGCPVVVVPASWRPSLVERKVAVGVDGTALSAEALEFGFMIAAGRDADLIVVHSGGHLGAETDPECSWINRAEYVLSESLAPWTSRFPTVKVTRFLSSRLPAAALVRESGAVGLVVVGAHAGADAADPVARRSVAAMDCPVAIVPHDGVGPVEGRLAPTVPGHAR</sequence>